<evidence type="ECO:0000313" key="2">
    <source>
        <dbReference type="EMBL" id="RLP77871.1"/>
    </source>
</evidence>
<dbReference type="Pfam" id="PF13508">
    <property type="entry name" value="Acetyltransf_7"/>
    <property type="match status" value="1"/>
</dbReference>
<reference evidence="2 3" key="1">
    <citation type="submission" date="2018-10" db="EMBL/GenBank/DDBJ databases">
        <authorList>
            <person name="Li J."/>
        </authorList>
    </citation>
    <scope>NUCLEOTIDE SEQUENCE [LARGE SCALE GENOMIC DNA]</scope>
    <source>
        <strain evidence="2 3">IF 016277</strain>
    </source>
</reference>
<sequence>MACDALADPAEIMYIAVHERARGLGPGRLLVQDITDAVTDRVVSANTDDDAVDFYRRLGFVISDGETDPRWPDRRRYLCRLFPEGNSRG</sequence>
<evidence type="ECO:0000259" key="1">
    <source>
        <dbReference type="PROSITE" id="PS51186"/>
    </source>
</evidence>
<dbReference type="Proteomes" id="UP000272503">
    <property type="component" value="Unassembled WGS sequence"/>
</dbReference>
<organism evidence="2 3">
    <name type="scientific">Mycetocola tolaasinivorans</name>
    <dbReference type="NCBI Taxonomy" id="76635"/>
    <lineage>
        <taxon>Bacteria</taxon>
        <taxon>Bacillati</taxon>
        <taxon>Actinomycetota</taxon>
        <taxon>Actinomycetes</taxon>
        <taxon>Micrococcales</taxon>
        <taxon>Microbacteriaceae</taxon>
        <taxon>Mycetocola</taxon>
    </lineage>
</organism>
<protein>
    <submittedName>
        <fullName evidence="2">GNAT family N-acetyltransferase</fullName>
    </submittedName>
</protein>
<dbReference type="InterPro" id="IPR000182">
    <property type="entry name" value="GNAT_dom"/>
</dbReference>
<dbReference type="PROSITE" id="PS51186">
    <property type="entry name" value="GNAT"/>
    <property type="match status" value="1"/>
</dbReference>
<gene>
    <name evidence="2" type="ORF">D9V32_00610</name>
</gene>
<keyword evidence="3" id="KW-1185">Reference proteome</keyword>
<dbReference type="InterPro" id="IPR016181">
    <property type="entry name" value="Acyl_CoA_acyltransferase"/>
</dbReference>
<dbReference type="GO" id="GO:0016747">
    <property type="term" value="F:acyltransferase activity, transferring groups other than amino-acyl groups"/>
    <property type="evidence" value="ECO:0007669"/>
    <property type="project" value="InterPro"/>
</dbReference>
<proteinExistence type="predicted"/>
<accession>A0A3L7ADZ7</accession>
<comment type="caution">
    <text evidence="2">The sequence shown here is derived from an EMBL/GenBank/DDBJ whole genome shotgun (WGS) entry which is preliminary data.</text>
</comment>
<dbReference type="AlphaFoldDB" id="A0A3L7ADZ7"/>
<dbReference type="Gene3D" id="3.40.630.30">
    <property type="match status" value="1"/>
</dbReference>
<dbReference type="RefSeq" id="WP_121646964.1">
    <property type="nucleotide sequence ID" value="NZ_RCUX01000001.1"/>
</dbReference>
<keyword evidence="2" id="KW-0808">Transferase</keyword>
<feature type="domain" description="N-acetyltransferase" evidence="1">
    <location>
        <begin position="1"/>
        <end position="84"/>
    </location>
</feature>
<dbReference type="SUPFAM" id="SSF55729">
    <property type="entry name" value="Acyl-CoA N-acyltransferases (Nat)"/>
    <property type="match status" value="1"/>
</dbReference>
<evidence type="ECO:0000313" key="3">
    <source>
        <dbReference type="Proteomes" id="UP000272503"/>
    </source>
</evidence>
<name>A0A3L7ADZ7_9MICO</name>
<dbReference type="EMBL" id="RCUX01000001">
    <property type="protein sequence ID" value="RLP77871.1"/>
    <property type="molecule type" value="Genomic_DNA"/>
</dbReference>
<dbReference type="OrthoDB" id="9799092at2"/>